<protein>
    <submittedName>
        <fullName evidence="2">Uncharacterized protein</fullName>
    </submittedName>
</protein>
<dbReference type="Proteomes" id="UP000201371">
    <property type="component" value="Segment"/>
</dbReference>
<sequence length="112" mass="12817">MIVGVLSTIYVVLSILVGVNLVRVSRFHGEGALGQIASFVVGFAHPAFVAYYAVKTLAVLIWTPRPYLEMTQRYPGQLAQTVVFNSNYSEIENYVARQKKDERRRMMRYTQR</sequence>
<evidence type="ECO:0000256" key="1">
    <source>
        <dbReference type="SAM" id="Phobius"/>
    </source>
</evidence>
<feature type="transmembrane region" description="Helical" evidence="1">
    <location>
        <begin position="6"/>
        <end position="24"/>
    </location>
</feature>
<dbReference type="GeneID" id="29125105"/>
<dbReference type="RefSeq" id="YP_009301197.1">
    <property type="nucleotide sequence ID" value="NC_031230.1"/>
</dbReference>
<accession>A0A142K9A4</accession>
<keyword evidence="1" id="KW-0472">Membrane</keyword>
<evidence type="ECO:0000313" key="3">
    <source>
        <dbReference type="Proteomes" id="UP000201371"/>
    </source>
</evidence>
<dbReference type="KEGG" id="vg:29125105"/>
<keyword evidence="1" id="KW-1133">Transmembrane helix</keyword>
<gene>
    <name evidence="2" type="primary">143</name>
    <name evidence="2" type="ORF">SEA_YVONNETASTIC_143</name>
</gene>
<organism evidence="2 3">
    <name type="scientific">Gordonia phage Yvonnetastic</name>
    <dbReference type="NCBI Taxonomy" id="1821566"/>
    <lineage>
        <taxon>Viruses</taxon>
        <taxon>Duplodnaviria</taxon>
        <taxon>Heunggongvirae</taxon>
        <taxon>Uroviricota</taxon>
        <taxon>Caudoviricetes</taxon>
        <taxon>Yvonnevirus</taxon>
        <taxon>Yvonnevirus yvonnetastic</taxon>
        <taxon>Gordonia virus Yvonnetastic</taxon>
    </lineage>
</organism>
<reference evidence="3" key="1">
    <citation type="submission" date="2016-03" db="EMBL/GenBank/DDBJ databases">
        <authorList>
            <person name="Ploux O."/>
        </authorList>
    </citation>
    <scope>NUCLEOTIDE SEQUENCE [LARGE SCALE GENOMIC DNA]</scope>
</reference>
<proteinExistence type="predicted"/>
<name>A0A142K9A4_9CAUD</name>
<keyword evidence="1" id="KW-0812">Transmembrane</keyword>
<feature type="transmembrane region" description="Helical" evidence="1">
    <location>
        <begin position="36"/>
        <end position="54"/>
    </location>
</feature>
<keyword evidence="3" id="KW-1185">Reference proteome</keyword>
<dbReference type="EMBL" id="KU963248">
    <property type="protein sequence ID" value="AMS02687.1"/>
    <property type="molecule type" value="Genomic_DNA"/>
</dbReference>
<evidence type="ECO:0000313" key="2">
    <source>
        <dbReference type="EMBL" id="AMS02687.1"/>
    </source>
</evidence>